<evidence type="ECO:0000256" key="1">
    <source>
        <dbReference type="SAM" id="Coils"/>
    </source>
</evidence>
<feature type="coiled-coil region" evidence="1">
    <location>
        <begin position="259"/>
        <end position="290"/>
    </location>
</feature>
<feature type="transmembrane region" description="Helical" evidence="3">
    <location>
        <begin position="12"/>
        <end position="30"/>
    </location>
</feature>
<reference evidence="5 6" key="1">
    <citation type="journal article" date="2020" name="Mol. Plant">
        <title>The Chromosome-Based Rubber Tree Genome Provides New Insights into Spurge Genome Evolution and Rubber Biosynthesis.</title>
        <authorList>
            <person name="Liu J."/>
            <person name="Shi C."/>
            <person name="Shi C.C."/>
            <person name="Li W."/>
            <person name="Zhang Q.J."/>
            <person name="Zhang Y."/>
            <person name="Li K."/>
            <person name="Lu H.F."/>
            <person name="Shi C."/>
            <person name="Zhu S.T."/>
            <person name="Xiao Z.Y."/>
            <person name="Nan H."/>
            <person name="Yue Y."/>
            <person name="Zhu X.G."/>
            <person name="Wu Y."/>
            <person name="Hong X.N."/>
            <person name="Fan G.Y."/>
            <person name="Tong Y."/>
            <person name="Zhang D."/>
            <person name="Mao C.L."/>
            <person name="Liu Y.L."/>
            <person name="Hao S.J."/>
            <person name="Liu W.Q."/>
            <person name="Lv M.Q."/>
            <person name="Zhang H.B."/>
            <person name="Liu Y."/>
            <person name="Hu-Tang G.R."/>
            <person name="Wang J.P."/>
            <person name="Wang J.H."/>
            <person name="Sun Y.H."/>
            <person name="Ni S.B."/>
            <person name="Chen W.B."/>
            <person name="Zhang X.C."/>
            <person name="Jiao Y.N."/>
            <person name="Eichler E.E."/>
            <person name="Li G.H."/>
            <person name="Liu X."/>
            <person name="Gao L.Z."/>
        </authorList>
    </citation>
    <scope>NUCLEOTIDE SEQUENCE [LARGE SCALE GENOMIC DNA]</scope>
    <source>
        <strain evidence="6">cv. GT1</strain>
        <tissue evidence="5">Leaf</tissue>
    </source>
</reference>
<organism evidence="5 6">
    <name type="scientific">Hevea brasiliensis</name>
    <name type="common">Para rubber tree</name>
    <name type="synonym">Siphonia brasiliensis</name>
    <dbReference type="NCBI Taxonomy" id="3981"/>
    <lineage>
        <taxon>Eukaryota</taxon>
        <taxon>Viridiplantae</taxon>
        <taxon>Streptophyta</taxon>
        <taxon>Embryophyta</taxon>
        <taxon>Tracheophyta</taxon>
        <taxon>Spermatophyta</taxon>
        <taxon>Magnoliopsida</taxon>
        <taxon>eudicotyledons</taxon>
        <taxon>Gunneridae</taxon>
        <taxon>Pentapetalae</taxon>
        <taxon>rosids</taxon>
        <taxon>fabids</taxon>
        <taxon>Malpighiales</taxon>
        <taxon>Euphorbiaceae</taxon>
        <taxon>Crotonoideae</taxon>
        <taxon>Micrandreae</taxon>
        <taxon>Hevea</taxon>
    </lineage>
</organism>
<sequence length="293" mass="32635">MSYPAPGSGLVLSLKIALISTCVLSVAVMLKLSVPVVTDFAVHELPLMYSSVISWLRPPYLYLVINGIIISIVASSKLQLQKPEEPSKQQEIIPPPMLAVEVPKASGDIPSDYIDGVVECGSGYQDLIVIDKVVPVDDSSVNGAHKREKGEVVEKEITVTQAGKAVLLGVPKPKRNDTLESTWKMITDGRPMPLTRHLKKFDTWDSHLRLDGATSPPPPPEKMNKSETFSENESKLSRESRQGSGKLRKEPSLSQDELNRRVEAFIKKFNEEMRRQRQESLNQYQEKISRGAY</sequence>
<dbReference type="InterPro" id="IPR008480">
    <property type="entry name" value="DUF761_pln"/>
</dbReference>
<evidence type="ECO:0000256" key="3">
    <source>
        <dbReference type="SAM" id="Phobius"/>
    </source>
</evidence>
<feature type="compositionally biased region" description="Basic and acidic residues" evidence="2">
    <location>
        <begin position="232"/>
        <end position="258"/>
    </location>
</feature>
<dbReference type="AlphaFoldDB" id="A0A6A6MP29"/>
<keyword evidence="3" id="KW-0812">Transmembrane</keyword>
<gene>
    <name evidence="5" type="ORF">GH714_025030</name>
</gene>
<evidence type="ECO:0000259" key="4">
    <source>
        <dbReference type="Pfam" id="PF14364"/>
    </source>
</evidence>
<name>A0A6A6MP29_HEVBR</name>
<keyword evidence="6" id="KW-1185">Reference proteome</keyword>
<dbReference type="Pfam" id="PF05553">
    <property type="entry name" value="DUF761"/>
    <property type="match status" value="1"/>
</dbReference>
<keyword evidence="3" id="KW-0472">Membrane</keyword>
<keyword evidence="1" id="KW-0175">Coiled coil</keyword>
<proteinExistence type="predicted"/>
<dbReference type="PANTHER" id="PTHR33098:SF117">
    <property type="entry name" value="COTTON FIBER (DUF761)"/>
    <property type="match status" value="1"/>
</dbReference>
<comment type="caution">
    <text evidence="5">The sequence shown here is derived from an EMBL/GenBank/DDBJ whole genome shotgun (WGS) entry which is preliminary data.</text>
</comment>
<evidence type="ECO:0000313" key="5">
    <source>
        <dbReference type="EMBL" id="KAF2314285.1"/>
    </source>
</evidence>
<accession>A0A6A6MP29</accession>
<dbReference type="Pfam" id="PF14364">
    <property type="entry name" value="DUF4408"/>
    <property type="match status" value="1"/>
</dbReference>
<feature type="region of interest" description="Disordered" evidence="2">
    <location>
        <begin position="208"/>
        <end position="258"/>
    </location>
</feature>
<evidence type="ECO:0000256" key="2">
    <source>
        <dbReference type="SAM" id="MobiDB-lite"/>
    </source>
</evidence>
<dbReference type="Proteomes" id="UP000467840">
    <property type="component" value="Chromosome 15"/>
</dbReference>
<dbReference type="EMBL" id="JAAGAX010000005">
    <property type="protein sequence ID" value="KAF2314285.1"/>
    <property type="molecule type" value="Genomic_DNA"/>
</dbReference>
<evidence type="ECO:0000313" key="6">
    <source>
        <dbReference type="Proteomes" id="UP000467840"/>
    </source>
</evidence>
<dbReference type="InterPro" id="IPR025520">
    <property type="entry name" value="DUF4408"/>
</dbReference>
<protein>
    <recommendedName>
        <fullName evidence="4">DUF4408 domain-containing protein</fullName>
    </recommendedName>
</protein>
<dbReference type="PANTHER" id="PTHR33098">
    <property type="entry name" value="COTTON FIBER (DUF761)"/>
    <property type="match status" value="1"/>
</dbReference>
<keyword evidence="3" id="KW-1133">Transmembrane helix</keyword>
<feature type="domain" description="DUF4408" evidence="4">
    <location>
        <begin position="46"/>
        <end position="78"/>
    </location>
</feature>
<feature type="transmembrane region" description="Helical" evidence="3">
    <location>
        <begin position="60"/>
        <end position="80"/>
    </location>
</feature>